<name>A0A0X8FMI2_9LACT</name>
<evidence type="ECO:0000256" key="1">
    <source>
        <dbReference type="SAM" id="Phobius"/>
    </source>
</evidence>
<feature type="transmembrane region" description="Helical" evidence="1">
    <location>
        <begin position="138"/>
        <end position="159"/>
    </location>
</feature>
<gene>
    <name evidence="2" type="ORF">AWM75_08430</name>
</gene>
<reference evidence="3" key="2">
    <citation type="submission" date="2016-01" db="EMBL/GenBank/DDBJ databases">
        <title>Six Aerococcus type strain genome sequencing and assembly using PacBio and Illumina Hiseq.</title>
        <authorList>
            <person name="Carkaci D."/>
            <person name="Dargis R."/>
            <person name="Nielsen X.C."/>
            <person name="Skovgaard O."/>
            <person name="Fuursted K."/>
            <person name="Christensen J.J."/>
        </authorList>
    </citation>
    <scope>NUCLEOTIDE SEQUENCE [LARGE SCALE GENOMIC DNA]</scope>
    <source>
        <strain evidence="3">CCUG42038B</strain>
    </source>
</reference>
<sequence length="186" mass="20786">MLVIREINLLNNKKMITAINLAGIPLFILGLVIFSVPINQAVSLSISSSLDIFKFLISYLALYLVIILVHELIHAVYFWLFTKDKGQIKLGFKSGLAYATSPGSRYLWWQYLIIVLAPCLLLSSLLVAAFQVGWLGAGLYLLLAAAHLAGCAGDLWYAWLVARYGDQYYEDTTTGLRIWEKNKLPG</sequence>
<proteinExistence type="predicted"/>
<dbReference type="Pfam" id="PF11667">
    <property type="entry name" value="DUF3267"/>
    <property type="match status" value="1"/>
</dbReference>
<dbReference type="InterPro" id="IPR021683">
    <property type="entry name" value="DUF3267"/>
</dbReference>
<feature type="transmembrane region" description="Helical" evidence="1">
    <location>
        <begin position="56"/>
        <end position="80"/>
    </location>
</feature>
<evidence type="ECO:0000313" key="3">
    <source>
        <dbReference type="Proteomes" id="UP000062260"/>
    </source>
</evidence>
<dbReference type="EMBL" id="CP014163">
    <property type="protein sequence ID" value="AMB99995.1"/>
    <property type="molecule type" value="Genomic_DNA"/>
</dbReference>
<dbReference type="KEGG" id="auh:AWM75_08430"/>
<keyword evidence="1" id="KW-0472">Membrane</keyword>
<accession>A0A0X8FMI2</accession>
<dbReference type="AlphaFoldDB" id="A0A0X8FMI2"/>
<feature type="transmembrane region" description="Helical" evidence="1">
    <location>
        <begin position="15"/>
        <end position="36"/>
    </location>
</feature>
<feature type="transmembrane region" description="Helical" evidence="1">
    <location>
        <begin position="111"/>
        <end position="132"/>
    </location>
</feature>
<dbReference type="RefSeq" id="WP_067980781.1">
    <property type="nucleotide sequence ID" value="NZ_FNHJ01000001.1"/>
</dbReference>
<keyword evidence="1" id="KW-1133">Transmembrane helix</keyword>
<evidence type="ECO:0000313" key="2">
    <source>
        <dbReference type="EMBL" id="AMB99995.1"/>
    </source>
</evidence>
<protein>
    <submittedName>
        <fullName evidence="2">Uncharacterized protein</fullName>
    </submittedName>
</protein>
<dbReference type="Proteomes" id="UP000062260">
    <property type="component" value="Chromosome"/>
</dbReference>
<reference evidence="2 3" key="1">
    <citation type="journal article" date="2016" name="Genome Announc.">
        <title>Complete Genome Sequences of Aerococcus christensenii CCUG 28831T, Aerococcus sanguinicola CCUG 43001T, Aerococcus urinae CCUG 36881T, Aerococcus urinaeequi CCUG 28094T, Aerococcus urinaehominis CCUG 42038 BT, and Aerococcus viridans CCUG 4311T.</title>
        <authorList>
            <person name="Carkaci D."/>
            <person name="Dargis R."/>
            <person name="Nielsen X.C."/>
            <person name="Skovgaard O."/>
            <person name="Fuursted K."/>
            <person name="Christensen J.J."/>
        </authorList>
    </citation>
    <scope>NUCLEOTIDE SEQUENCE [LARGE SCALE GENOMIC DNA]</scope>
    <source>
        <strain evidence="2 3">CCUG42038B</strain>
    </source>
</reference>
<keyword evidence="1" id="KW-0812">Transmembrane</keyword>
<organism evidence="2 3">
    <name type="scientific">Aerococcus urinaehominis</name>
    <dbReference type="NCBI Taxonomy" id="128944"/>
    <lineage>
        <taxon>Bacteria</taxon>
        <taxon>Bacillati</taxon>
        <taxon>Bacillota</taxon>
        <taxon>Bacilli</taxon>
        <taxon>Lactobacillales</taxon>
        <taxon>Aerococcaceae</taxon>
        <taxon>Aerococcus</taxon>
    </lineage>
</organism>
<keyword evidence="3" id="KW-1185">Reference proteome</keyword>